<proteinExistence type="predicted"/>
<keyword evidence="1" id="KW-0732">Signal</keyword>
<dbReference type="AlphaFoldDB" id="A0A9W6TLZ9"/>
<evidence type="ECO:0000313" key="2">
    <source>
        <dbReference type="EMBL" id="GMF15390.1"/>
    </source>
</evidence>
<keyword evidence="3" id="KW-1185">Reference proteome</keyword>
<sequence length="398" mass="41408">MRVLALLGALVAAAAATQESSVLLQDASPSLRALAAEDPDGSEPVKMKGDVWENGMLVYRSAGGVSSGDATNVTMLGTSDKLLADIGSPTCAVPECYELSITVSMCLPLLEIVKLWTMFSWTISNARYEGRRFTYIHCPRSAYGAVPVPPEPFSRPPKIEFLKGTAPATVPGAIVVRVCRTLDCGVLPTDIVVSTLTRINTLIPPSVRNVIDCPTPINAVSARVNDACECDCPTGLSTIDGVCSCPGDQTLVDDVCSCPGDQTLISDVCSCPGDQTLVEDVCSCPGDQTLVSGVCSCPGDQTLLSDVCSCPGDQTLVGGVCSCPGDQTLVDDVCSCPGDQTLVDDVCSCPGDQTLVGGVCSCPGDQTLIGGVCSCPGDQTLGIKLLLEEYVHALETRR</sequence>
<dbReference type="EMBL" id="BSXW01000221">
    <property type="protein sequence ID" value="GMF15390.1"/>
    <property type="molecule type" value="Genomic_DNA"/>
</dbReference>
<evidence type="ECO:0000313" key="3">
    <source>
        <dbReference type="Proteomes" id="UP001165083"/>
    </source>
</evidence>
<accession>A0A9W6TLZ9</accession>
<protein>
    <submittedName>
        <fullName evidence="2">Unnamed protein product</fullName>
    </submittedName>
</protein>
<organism evidence="2 3">
    <name type="scientific">Phytophthora lilii</name>
    <dbReference type="NCBI Taxonomy" id="2077276"/>
    <lineage>
        <taxon>Eukaryota</taxon>
        <taxon>Sar</taxon>
        <taxon>Stramenopiles</taxon>
        <taxon>Oomycota</taxon>
        <taxon>Peronosporomycetes</taxon>
        <taxon>Peronosporales</taxon>
        <taxon>Peronosporaceae</taxon>
        <taxon>Phytophthora</taxon>
    </lineage>
</organism>
<dbReference type="OrthoDB" id="6130531at2759"/>
<name>A0A9W6TLZ9_9STRA</name>
<comment type="caution">
    <text evidence="2">The sequence shown here is derived from an EMBL/GenBank/DDBJ whole genome shotgun (WGS) entry which is preliminary data.</text>
</comment>
<feature type="chain" id="PRO_5040977182" evidence="1">
    <location>
        <begin position="17"/>
        <end position="398"/>
    </location>
</feature>
<evidence type="ECO:0000256" key="1">
    <source>
        <dbReference type="SAM" id="SignalP"/>
    </source>
</evidence>
<gene>
    <name evidence="2" type="ORF">Plil01_000527700</name>
</gene>
<dbReference type="Proteomes" id="UP001165083">
    <property type="component" value="Unassembled WGS sequence"/>
</dbReference>
<feature type="signal peptide" evidence="1">
    <location>
        <begin position="1"/>
        <end position="16"/>
    </location>
</feature>
<reference evidence="2" key="1">
    <citation type="submission" date="2023-04" db="EMBL/GenBank/DDBJ databases">
        <title>Phytophthora lilii NBRC 32176.</title>
        <authorList>
            <person name="Ichikawa N."/>
            <person name="Sato H."/>
            <person name="Tonouchi N."/>
        </authorList>
    </citation>
    <scope>NUCLEOTIDE SEQUENCE</scope>
    <source>
        <strain evidence="2">NBRC 32176</strain>
    </source>
</reference>